<gene>
    <name evidence="1" type="ORF">GTS_21180</name>
</gene>
<comment type="caution">
    <text evidence="1">The sequence shown here is derived from an EMBL/GenBank/DDBJ whole genome shotgun (WGS) entry which is preliminary data.</text>
</comment>
<sequence length="55" mass="5979">MLAGGRDSREELPYRPNAELAPRLGTEVTEFPGGHVGYATHPAEFAARLAEVLTR</sequence>
<dbReference type="AlphaFoldDB" id="A0A4D4J1H6"/>
<dbReference type="Proteomes" id="UP000298860">
    <property type="component" value="Unassembled WGS sequence"/>
</dbReference>
<accession>A0A4D4J1H6</accession>
<dbReference type="RefSeq" id="WP_192909470.1">
    <property type="nucleotide sequence ID" value="NZ_BJFL01000008.1"/>
</dbReference>
<dbReference type="InterPro" id="IPR029058">
    <property type="entry name" value="AB_hydrolase_fold"/>
</dbReference>
<dbReference type="Gene3D" id="3.40.50.1820">
    <property type="entry name" value="alpha/beta hydrolase"/>
    <property type="match status" value="1"/>
</dbReference>
<organism evidence="1 2">
    <name type="scientific">Gandjariella thermophila</name>
    <dbReference type="NCBI Taxonomy" id="1931992"/>
    <lineage>
        <taxon>Bacteria</taxon>
        <taxon>Bacillati</taxon>
        <taxon>Actinomycetota</taxon>
        <taxon>Actinomycetes</taxon>
        <taxon>Pseudonocardiales</taxon>
        <taxon>Pseudonocardiaceae</taxon>
        <taxon>Gandjariella</taxon>
    </lineage>
</organism>
<dbReference type="EMBL" id="BJFL01000008">
    <property type="protein sequence ID" value="GDY30485.1"/>
    <property type="molecule type" value="Genomic_DNA"/>
</dbReference>
<reference evidence="2" key="1">
    <citation type="submission" date="2019-04" db="EMBL/GenBank/DDBJ databases">
        <title>Draft genome sequence of Pseudonocardiaceae bacterium SL3-2-4.</title>
        <authorList>
            <person name="Ningsih F."/>
            <person name="Yokota A."/>
            <person name="Sakai Y."/>
            <person name="Nanatani K."/>
            <person name="Yabe S."/>
            <person name="Oetari A."/>
            <person name="Sjamsuridzal W."/>
        </authorList>
    </citation>
    <scope>NUCLEOTIDE SEQUENCE [LARGE SCALE GENOMIC DNA]</scope>
    <source>
        <strain evidence="2">SL3-2-4</strain>
    </source>
</reference>
<evidence type="ECO:0000313" key="1">
    <source>
        <dbReference type="EMBL" id="GDY30485.1"/>
    </source>
</evidence>
<keyword evidence="2" id="KW-1185">Reference proteome</keyword>
<proteinExistence type="predicted"/>
<evidence type="ECO:0008006" key="3">
    <source>
        <dbReference type="Google" id="ProtNLM"/>
    </source>
</evidence>
<name>A0A4D4J1H6_9PSEU</name>
<evidence type="ECO:0000313" key="2">
    <source>
        <dbReference type="Proteomes" id="UP000298860"/>
    </source>
</evidence>
<protein>
    <recommendedName>
        <fullName evidence="3">Alpha/beta hydrolase</fullName>
    </recommendedName>
</protein>